<dbReference type="CDD" id="cd06661">
    <property type="entry name" value="GGCT_like"/>
    <property type="match status" value="1"/>
</dbReference>
<accession>A0A7C0U6Z6</accession>
<protein>
    <recommendedName>
        <fullName evidence="2">Gamma-glutamylcyclotransferase AIG2-like domain-containing protein</fullName>
    </recommendedName>
</protein>
<dbReference type="InterPro" id="IPR013024">
    <property type="entry name" value="GGCT-like"/>
</dbReference>
<proteinExistence type="predicted"/>
<comment type="caution">
    <text evidence="1">The sequence shown here is derived from an EMBL/GenBank/DDBJ whole genome shotgun (WGS) entry which is preliminary data.</text>
</comment>
<dbReference type="EMBL" id="DQWS01000219">
    <property type="protein sequence ID" value="HDD53567.1"/>
    <property type="molecule type" value="Genomic_DNA"/>
</dbReference>
<reference evidence="1" key="1">
    <citation type="journal article" date="2020" name="mSystems">
        <title>Genome- and Community-Level Interaction Insights into Carbon Utilization and Element Cycling Functions of Hydrothermarchaeota in Hydrothermal Sediment.</title>
        <authorList>
            <person name="Zhou Z."/>
            <person name="Liu Y."/>
            <person name="Xu W."/>
            <person name="Pan J."/>
            <person name="Luo Z.H."/>
            <person name="Li M."/>
        </authorList>
    </citation>
    <scope>NUCLEOTIDE SEQUENCE [LARGE SCALE GENOMIC DNA]</scope>
    <source>
        <strain evidence="1">HyVt-115</strain>
    </source>
</reference>
<dbReference type="AlphaFoldDB" id="A0A7C0U6Z6"/>
<gene>
    <name evidence="1" type="ORF">ENF32_05835</name>
</gene>
<dbReference type="InterPro" id="IPR036568">
    <property type="entry name" value="GGCT-like_sf"/>
</dbReference>
<dbReference type="Gene3D" id="3.10.490.10">
    <property type="entry name" value="Gamma-glutamyl cyclotransferase-like"/>
    <property type="match status" value="1"/>
</dbReference>
<dbReference type="Proteomes" id="UP000885690">
    <property type="component" value="Unassembled WGS sequence"/>
</dbReference>
<name>A0A7C0U6Z6_9BACT</name>
<evidence type="ECO:0008006" key="2">
    <source>
        <dbReference type="Google" id="ProtNLM"/>
    </source>
</evidence>
<dbReference type="SUPFAM" id="SSF110857">
    <property type="entry name" value="Gamma-glutamyl cyclotransferase-like"/>
    <property type="match status" value="1"/>
</dbReference>
<organism evidence="1">
    <name type="scientific">Thermosulfidibacter takaii</name>
    <dbReference type="NCBI Taxonomy" id="412593"/>
    <lineage>
        <taxon>Bacteria</taxon>
        <taxon>Pseudomonadati</taxon>
        <taxon>Thermosulfidibacterota</taxon>
        <taxon>Thermosulfidibacteria</taxon>
        <taxon>Thermosulfidibacterales</taxon>
        <taxon>Thermosulfidibacteraceae</taxon>
    </lineage>
</organism>
<evidence type="ECO:0000313" key="1">
    <source>
        <dbReference type="EMBL" id="HDD53567.1"/>
    </source>
</evidence>
<sequence length="77" mass="9144">MKGEIWAIPPEALLVLNIYEGVHEGIYERLRLQVETPQGQTEAWVYRATPQAMEDLKDKLRRVSGNDWRTWRRETTF</sequence>
<dbReference type="Pfam" id="PF13772">
    <property type="entry name" value="AIG2_2"/>
    <property type="match status" value="1"/>
</dbReference>